<dbReference type="OrthoDB" id="4829945at2"/>
<dbReference type="KEGG" id="cfl:Cfla_0943"/>
<dbReference type="EMBL" id="CP001964">
    <property type="protein sequence ID" value="ADG73851.1"/>
    <property type="molecule type" value="Genomic_DNA"/>
</dbReference>
<accession>D5UKN3</accession>
<keyword evidence="2" id="KW-0472">Membrane</keyword>
<organism evidence="3 4">
    <name type="scientific">Cellulomonas flavigena (strain ATCC 482 / DSM 20109 / BCRC 11376 / JCM 18109 / NBRC 3775 / NCIMB 8073 / NRS 134)</name>
    <dbReference type="NCBI Taxonomy" id="446466"/>
    <lineage>
        <taxon>Bacteria</taxon>
        <taxon>Bacillati</taxon>
        <taxon>Actinomycetota</taxon>
        <taxon>Actinomycetes</taxon>
        <taxon>Micrococcales</taxon>
        <taxon>Cellulomonadaceae</taxon>
        <taxon>Cellulomonas</taxon>
    </lineage>
</organism>
<dbReference type="RefSeq" id="WP_013116185.1">
    <property type="nucleotide sequence ID" value="NC_014151.1"/>
</dbReference>
<keyword evidence="4" id="KW-1185">Reference proteome</keyword>
<feature type="compositionally biased region" description="Low complexity" evidence="1">
    <location>
        <begin position="72"/>
        <end position="83"/>
    </location>
</feature>
<name>D5UKN3_CELFN</name>
<protein>
    <submittedName>
        <fullName evidence="3">Uncharacterized protein</fullName>
    </submittedName>
</protein>
<reference evidence="3 4" key="1">
    <citation type="journal article" date="2010" name="Stand. Genomic Sci.">
        <title>Complete genome sequence of Cellulomonas flavigena type strain (134).</title>
        <authorList>
            <person name="Abt B."/>
            <person name="Foster B."/>
            <person name="Lapidus A."/>
            <person name="Clum A."/>
            <person name="Sun H."/>
            <person name="Pukall R."/>
            <person name="Lucas S."/>
            <person name="Glavina Del Rio T."/>
            <person name="Nolan M."/>
            <person name="Tice H."/>
            <person name="Cheng J.F."/>
            <person name="Pitluck S."/>
            <person name="Liolios K."/>
            <person name="Ivanova N."/>
            <person name="Mavromatis K."/>
            <person name="Ovchinnikova G."/>
            <person name="Pati A."/>
            <person name="Goodwin L."/>
            <person name="Chen A."/>
            <person name="Palaniappan K."/>
            <person name="Land M."/>
            <person name="Hauser L."/>
            <person name="Chang Y.J."/>
            <person name="Jeffries C.D."/>
            <person name="Rohde M."/>
            <person name="Goker M."/>
            <person name="Woyke T."/>
            <person name="Bristow J."/>
            <person name="Eisen J.A."/>
            <person name="Markowitz V."/>
            <person name="Hugenholtz P."/>
            <person name="Kyrpides N.C."/>
            <person name="Klenk H.P."/>
        </authorList>
    </citation>
    <scope>NUCLEOTIDE SEQUENCE [LARGE SCALE GENOMIC DNA]</scope>
    <source>
        <strain evidence="4">ATCC 482 / DSM 20109 / BCRC 11376 / JCM 18109 / NBRC 3775 / NCIMB 8073 / NRS 134</strain>
    </source>
</reference>
<sequence length="124" mass="12408">MTTSALAATALVAGARFSQRLPGPTYESPTEGSPGFAGFVATFALALAIIALGISFTRRIRRSDHRERQRAAAEAALAAASGAPEGTPGDGTSAEPTGGARTRADADPETEGGVAEPPAAGERA</sequence>
<evidence type="ECO:0000256" key="2">
    <source>
        <dbReference type="SAM" id="Phobius"/>
    </source>
</evidence>
<feature type="region of interest" description="Disordered" evidence="1">
    <location>
        <begin position="63"/>
        <end position="124"/>
    </location>
</feature>
<keyword evidence="2" id="KW-1133">Transmembrane helix</keyword>
<dbReference type="STRING" id="446466.Cfla_0943"/>
<keyword evidence="2" id="KW-0812">Transmembrane</keyword>
<dbReference type="AlphaFoldDB" id="D5UKN3"/>
<dbReference type="HOGENOM" id="CLU_1999810_0_0_11"/>
<evidence type="ECO:0000256" key="1">
    <source>
        <dbReference type="SAM" id="MobiDB-lite"/>
    </source>
</evidence>
<evidence type="ECO:0000313" key="3">
    <source>
        <dbReference type="EMBL" id="ADG73851.1"/>
    </source>
</evidence>
<gene>
    <name evidence="3" type="ordered locus">Cfla_0943</name>
</gene>
<dbReference type="Proteomes" id="UP000000849">
    <property type="component" value="Chromosome"/>
</dbReference>
<evidence type="ECO:0000313" key="4">
    <source>
        <dbReference type="Proteomes" id="UP000000849"/>
    </source>
</evidence>
<proteinExistence type="predicted"/>
<feature type="transmembrane region" description="Helical" evidence="2">
    <location>
        <begin position="36"/>
        <end position="56"/>
    </location>
</feature>